<keyword evidence="3" id="KW-1185">Reference proteome</keyword>
<name>A0A8H4VUZ5_9AGAR</name>
<organism evidence="2 3">
    <name type="scientific">Agrocybe pediades</name>
    <dbReference type="NCBI Taxonomy" id="84607"/>
    <lineage>
        <taxon>Eukaryota</taxon>
        <taxon>Fungi</taxon>
        <taxon>Dikarya</taxon>
        <taxon>Basidiomycota</taxon>
        <taxon>Agaricomycotina</taxon>
        <taxon>Agaricomycetes</taxon>
        <taxon>Agaricomycetidae</taxon>
        <taxon>Agaricales</taxon>
        <taxon>Agaricineae</taxon>
        <taxon>Strophariaceae</taxon>
        <taxon>Agrocybe</taxon>
    </lineage>
</organism>
<reference evidence="2 3" key="1">
    <citation type="submission" date="2019-12" db="EMBL/GenBank/DDBJ databases">
        <authorList>
            <person name="Floudas D."/>
            <person name="Bentzer J."/>
            <person name="Ahren D."/>
            <person name="Johansson T."/>
            <person name="Persson P."/>
            <person name="Tunlid A."/>
        </authorList>
    </citation>
    <scope>NUCLEOTIDE SEQUENCE [LARGE SCALE GENOMIC DNA]</scope>
    <source>
        <strain evidence="2 3">CBS 102.39</strain>
    </source>
</reference>
<sequence length="120" mass="13470">MISWTLALTLTTRVGYLLRQLQHSTPEAPRRHIGNALIRHETSIEDEMDVTPVLHIQSEPRVLRPPAAALPPSSTDVPRAGPQRKGKAPARENALQQMLLSPRMLSTLARPRKRWSKLTS</sequence>
<feature type="region of interest" description="Disordered" evidence="1">
    <location>
        <begin position="62"/>
        <end position="92"/>
    </location>
</feature>
<proteinExistence type="predicted"/>
<dbReference type="AlphaFoldDB" id="A0A8H4VUZ5"/>
<accession>A0A8H4VUZ5</accession>
<comment type="caution">
    <text evidence="2">The sequence shown here is derived from an EMBL/GenBank/DDBJ whole genome shotgun (WGS) entry which is preliminary data.</text>
</comment>
<protein>
    <submittedName>
        <fullName evidence="2">Uncharacterized protein</fullName>
    </submittedName>
</protein>
<dbReference type="EMBL" id="JAACJL010000001">
    <property type="protein sequence ID" value="KAF4623666.1"/>
    <property type="molecule type" value="Genomic_DNA"/>
</dbReference>
<evidence type="ECO:0000256" key="1">
    <source>
        <dbReference type="SAM" id="MobiDB-lite"/>
    </source>
</evidence>
<dbReference type="Proteomes" id="UP000521872">
    <property type="component" value="Unassembled WGS sequence"/>
</dbReference>
<gene>
    <name evidence="2" type="ORF">D9613_002327</name>
</gene>
<evidence type="ECO:0000313" key="2">
    <source>
        <dbReference type="EMBL" id="KAF4623666.1"/>
    </source>
</evidence>
<evidence type="ECO:0000313" key="3">
    <source>
        <dbReference type="Proteomes" id="UP000521872"/>
    </source>
</evidence>